<accession>A0A352ISY8</accession>
<gene>
    <name evidence="2" type="ORF">DC045_09675</name>
</gene>
<feature type="domain" description="Lon N-terminal" evidence="1">
    <location>
        <begin position="43"/>
        <end position="116"/>
    </location>
</feature>
<reference evidence="2 3" key="1">
    <citation type="journal article" date="2018" name="Nat. Biotechnol.">
        <title>A standardized bacterial taxonomy based on genome phylogeny substantially revises the tree of life.</title>
        <authorList>
            <person name="Parks D.H."/>
            <person name="Chuvochina M."/>
            <person name="Waite D.W."/>
            <person name="Rinke C."/>
            <person name="Skarshewski A."/>
            <person name="Chaumeil P.A."/>
            <person name="Hugenholtz P."/>
        </authorList>
    </citation>
    <scope>NUCLEOTIDE SEQUENCE [LARGE SCALE GENOMIC DNA]</scope>
    <source>
        <strain evidence="2">UBA9380</strain>
    </source>
</reference>
<evidence type="ECO:0000313" key="3">
    <source>
        <dbReference type="Proteomes" id="UP000263489"/>
    </source>
</evidence>
<protein>
    <submittedName>
        <fullName evidence="2">Endopeptidase La</fullName>
    </submittedName>
</protein>
<comment type="caution">
    <text evidence="2">The sequence shown here is derived from an EMBL/GenBank/DDBJ whole genome shotgun (WGS) entry which is preliminary data.</text>
</comment>
<evidence type="ECO:0000313" key="2">
    <source>
        <dbReference type="EMBL" id="HBC34571.1"/>
    </source>
</evidence>
<sequence>MNDETQNDSLEEFEEDVTEYIGKDEHSKSLALPQQMMPRRMYVLPVSNRPFFPAQVQPVVVNQNPWQETLKRVGETDHKVMGICFVEEEDAEAGVPASEQLETVGCAVRVHHAQNESGKV</sequence>
<name>A0A352ISY8_9GAMM</name>
<dbReference type="InterPro" id="IPR015947">
    <property type="entry name" value="PUA-like_sf"/>
</dbReference>
<dbReference type="InterPro" id="IPR003111">
    <property type="entry name" value="Lon_prtase_N"/>
</dbReference>
<organism evidence="2 3">
    <name type="scientific">Marinobacter adhaerens</name>
    <dbReference type="NCBI Taxonomy" id="1033846"/>
    <lineage>
        <taxon>Bacteria</taxon>
        <taxon>Pseudomonadati</taxon>
        <taxon>Pseudomonadota</taxon>
        <taxon>Gammaproteobacteria</taxon>
        <taxon>Pseudomonadales</taxon>
        <taxon>Marinobacteraceae</taxon>
        <taxon>Marinobacter</taxon>
    </lineage>
</organism>
<dbReference type="Gene3D" id="2.30.130.40">
    <property type="entry name" value="LON domain-like"/>
    <property type="match status" value="1"/>
</dbReference>
<dbReference type="InterPro" id="IPR046336">
    <property type="entry name" value="Lon_prtase_N_sf"/>
</dbReference>
<proteinExistence type="predicted"/>
<dbReference type="EMBL" id="DNNA01000153">
    <property type="protein sequence ID" value="HBC34571.1"/>
    <property type="molecule type" value="Genomic_DNA"/>
</dbReference>
<evidence type="ECO:0000259" key="1">
    <source>
        <dbReference type="Pfam" id="PF02190"/>
    </source>
</evidence>
<dbReference type="SUPFAM" id="SSF88697">
    <property type="entry name" value="PUA domain-like"/>
    <property type="match status" value="1"/>
</dbReference>
<dbReference type="AlphaFoldDB" id="A0A352ISY8"/>
<feature type="non-terminal residue" evidence="2">
    <location>
        <position position="120"/>
    </location>
</feature>
<dbReference type="Pfam" id="PF02190">
    <property type="entry name" value="LON_substr_bdg"/>
    <property type="match status" value="1"/>
</dbReference>
<dbReference type="Proteomes" id="UP000263489">
    <property type="component" value="Unassembled WGS sequence"/>
</dbReference>